<dbReference type="RefSeq" id="WP_218251595.1">
    <property type="nucleotide sequence ID" value="NZ_JABXWD010000062.1"/>
</dbReference>
<proteinExistence type="predicted"/>
<dbReference type="EMBL" id="JABXWD010000062">
    <property type="protein sequence ID" value="MBV6340981.1"/>
    <property type="molecule type" value="Genomic_DNA"/>
</dbReference>
<evidence type="ECO:0000313" key="1">
    <source>
        <dbReference type="EMBL" id="MBV6340981.1"/>
    </source>
</evidence>
<name>A0ABS6RWH2_9BACT</name>
<accession>A0ABS6RWH2</accession>
<reference evidence="1 2" key="1">
    <citation type="journal article" date="2020" name="J Geophys Res Biogeosci">
        <title>Magnetotaxis as an Adaptation to Enable Bacterial Shuttling of Microbial Sulfur and Sulfur Cycling Across Aquatic Oxic#Anoxic Interfaces.</title>
        <authorList>
            <person name="Li J."/>
            <person name="Liu P."/>
            <person name="Wang J."/>
            <person name="Roberts A.P."/>
            <person name="Pan Y."/>
        </authorList>
    </citation>
    <scope>NUCLEOTIDE SEQUENCE [LARGE SCALE GENOMIC DNA]</scope>
    <source>
        <strain evidence="1 2">MYR-1_YQ</strain>
    </source>
</reference>
<comment type="caution">
    <text evidence="1">The sequence shown here is derived from an EMBL/GenBank/DDBJ whole genome shotgun (WGS) entry which is preliminary data.</text>
</comment>
<dbReference type="Proteomes" id="UP001196980">
    <property type="component" value="Unassembled WGS sequence"/>
</dbReference>
<protein>
    <submittedName>
        <fullName evidence="1">Uncharacterized protein</fullName>
    </submittedName>
</protein>
<organism evidence="1 2">
    <name type="scientific">Candidatus Magnetobacterium casense</name>
    <dbReference type="NCBI Taxonomy" id="1455061"/>
    <lineage>
        <taxon>Bacteria</taxon>
        <taxon>Pseudomonadati</taxon>
        <taxon>Nitrospirota</taxon>
        <taxon>Thermodesulfovibrionia</taxon>
        <taxon>Thermodesulfovibrionales</taxon>
        <taxon>Candidatus Magnetobacteriaceae</taxon>
        <taxon>Candidatus Magnetobacterium</taxon>
    </lineage>
</organism>
<evidence type="ECO:0000313" key="2">
    <source>
        <dbReference type="Proteomes" id="UP001196980"/>
    </source>
</evidence>
<sequence>MPLKEVAVQGMTVTVDQTSVIPAVTPLVATILVNPPTGTKVTATALVHRQDDTVTVSAITVPAAGATIPDPGPYTKKIVAAATKTKAEGKLVARLDDLTETFSATPKIPGAPPTDYPVTFKCKITAAGQTKVKAQ</sequence>
<gene>
    <name evidence="1" type="ORF">HWQ67_05240</name>
</gene>
<keyword evidence="2" id="KW-1185">Reference proteome</keyword>